<feature type="domain" description="Solute-binding protein family 3/N-terminal" evidence="4">
    <location>
        <begin position="35"/>
        <end position="155"/>
    </location>
</feature>
<dbReference type="KEGG" id="pcam:HNE05_02625"/>
<dbReference type="AlphaFoldDB" id="A0A6M8FQB6"/>
<keyword evidence="6" id="KW-1185">Reference proteome</keyword>
<dbReference type="Pfam" id="PF00497">
    <property type="entry name" value="SBP_bac_3"/>
    <property type="match status" value="1"/>
</dbReference>
<gene>
    <name evidence="5" type="ORF">HNE05_02625</name>
</gene>
<dbReference type="InterPro" id="IPR001638">
    <property type="entry name" value="Solute-binding_3/MltF_N"/>
</dbReference>
<feature type="chain" id="PRO_5026994854" evidence="3">
    <location>
        <begin position="26"/>
        <end position="231"/>
    </location>
</feature>
<evidence type="ECO:0000256" key="3">
    <source>
        <dbReference type="SAM" id="SignalP"/>
    </source>
</evidence>
<dbReference type="EMBL" id="CP053697">
    <property type="protein sequence ID" value="QKE62296.1"/>
    <property type="molecule type" value="Genomic_DNA"/>
</dbReference>
<protein>
    <submittedName>
        <fullName evidence="5">Transporter substrate-binding domain-containing protein</fullName>
    </submittedName>
</protein>
<dbReference type="PANTHER" id="PTHR35936">
    <property type="entry name" value="MEMBRANE-BOUND LYTIC MUREIN TRANSGLYCOSYLASE F"/>
    <property type="match status" value="1"/>
</dbReference>
<evidence type="ECO:0000313" key="5">
    <source>
        <dbReference type="EMBL" id="QKE62296.1"/>
    </source>
</evidence>
<dbReference type="RefSeq" id="WP_173203955.1">
    <property type="nucleotide sequence ID" value="NZ_CP053697.2"/>
</dbReference>
<evidence type="ECO:0000259" key="4">
    <source>
        <dbReference type="Pfam" id="PF00497"/>
    </source>
</evidence>
<accession>A0A6M8FQB6</accession>
<feature type="signal peptide" evidence="3">
    <location>
        <begin position="1"/>
        <end position="25"/>
    </location>
</feature>
<proteinExistence type="inferred from homology"/>
<dbReference type="SUPFAM" id="SSF53850">
    <property type="entry name" value="Periplasmic binding protein-like II"/>
    <property type="match status" value="1"/>
</dbReference>
<evidence type="ECO:0000256" key="1">
    <source>
        <dbReference type="ARBA" id="ARBA00010333"/>
    </source>
</evidence>
<dbReference type="Gene3D" id="3.40.190.10">
    <property type="entry name" value="Periplasmic binding protein-like II"/>
    <property type="match status" value="2"/>
</dbReference>
<name>A0A6M8FQB6_9GAMM</name>
<evidence type="ECO:0000256" key="2">
    <source>
        <dbReference type="ARBA" id="ARBA00022729"/>
    </source>
</evidence>
<reference evidence="5" key="1">
    <citation type="submission" date="2020-07" db="EMBL/GenBank/DDBJ databases">
        <title>Nitrate ammonifying Pseudomonas campi sp. nov. isolated from German agricultural grassland.</title>
        <authorList>
            <person name="Timsy T."/>
            <person name="Ulrich A."/>
            <person name="Spanner T."/>
            <person name="Foesel B."/>
            <person name="Kolb S."/>
            <person name="Horn M.A."/>
            <person name="Behrendt U."/>
        </authorList>
    </citation>
    <scope>NUCLEOTIDE SEQUENCE</scope>
    <source>
        <strain evidence="5">S1-A32-2</strain>
    </source>
</reference>
<dbReference type="Proteomes" id="UP000501379">
    <property type="component" value="Chromosome"/>
</dbReference>
<sequence>MNNYNKRYLRGWLVACVLLSGQVRAAEVHIVLFNVEPYSYLGSDGQPTGIQVEKVRALAEQAGLAPRIDLTSFARRDLAMTQGDADMTIGFETEALKKSSFRLGPIMTVTSILLLRQGLPPSALNDLSRLRVGRMRGGCADLRPNGQAFESFHDFNNYGSGLSMLQSARLDVICATDDALRFAAQQAGIDLAAHHSTVLTANREVWIFVARQVPEAIRQRIEQALNASSPP</sequence>
<comment type="similarity">
    <text evidence="1">Belongs to the bacterial solute-binding protein 3 family.</text>
</comment>
<evidence type="ECO:0000313" key="6">
    <source>
        <dbReference type="Proteomes" id="UP000501379"/>
    </source>
</evidence>
<keyword evidence="2 3" id="KW-0732">Signal</keyword>
<organism evidence="5 6">
    <name type="scientific">Aquipseudomonas campi</name>
    <dbReference type="NCBI Taxonomy" id="2731681"/>
    <lineage>
        <taxon>Bacteria</taxon>
        <taxon>Pseudomonadati</taxon>
        <taxon>Pseudomonadota</taxon>
        <taxon>Gammaproteobacteria</taxon>
        <taxon>Pseudomonadales</taxon>
        <taxon>Pseudomonadaceae</taxon>
        <taxon>Aquipseudomonas</taxon>
    </lineage>
</organism>